<proteinExistence type="predicted"/>
<keyword evidence="1" id="KW-0472">Membrane</keyword>
<reference evidence="2" key="1">
    <citation type="submission" date="2018-02" db="EMBL/GenBank/DDBJ databases">
        <title>Rhizophora mucronata_Transcriptome.</title>
        <authorList>
            <person name="Meera S.P."/>
            <person name="Sreeshan A."/>
            <person name="Augustine A."/>
        </authorList>
    </citation>
    <scope>NUCLEOTIDE SEQUENCE</scope>
    <source>
        <tissue evidence="2">Leaf</tissue>
    </source>
</reference>
<accession>A0A2P2MXN6</accession>
<organism evidence="2">
    <name type="scientific">Rhizophora mucronata</name>
    <name type="common">Asiatic mangrove</name>
    <dbReference type="NCBI Taxonomy" id="61149"/>
    <lineage>
        <taxon>Eukaryota</taxon>
        <taxon>Viridiplantae</taxon>
        <taxon>Streptophyta</taxon>
        <taxon>Embryophyta</taxon>
        <taxon>Tracheophyta</taxon>
        <taxon>Spermatophyta</taxon>
        <taxon>Magnoliopsida</taxon>
        <taxon>eudicotyledons</taxon>
        <taxon>Gunneridae</taxon>
        <taxon>Pentapetalae</taxon>
        <taxon>rosids</taxon>
        <taxon>fabids</taxon>
        <taxon>Malpighiales</taxon>
        <taxon>Rhizophoraceae</taxon>
        <taxon>Rhizophora</taxon>
    </lineage>
</organism>
<dbReference type="AlphaFoldDB" id="A0A2P2MXN6"/>
<feature type="transmembrane region" description="Helical" evidence="1">
    <location>
        <begin position="42"/>
        <end position="61"/>
    </location>
</feature>
<keyword evidence="1" id="KW-0812">Transmembrane</keyword>
<evidence type="ECO:0000313" key="2">
    <source>
        <dbReference type="EMBL" id="MBX34991.1"/>
    </source>
</evidence>
<evidence type="ECO:0000256" key="1">
    <source>
        <dbReference type="SAM" id="Phobius"/>
    </source>
</evidence>
<dbReference type="EMBL" id="GGEC01054507">
    <property type="protein sequence ID" value="MBX34991.1"/>
    <property type="molecule type" value="Transcribed_RNA"/>
</dbReference>
<protein>
    <submittedName>
        <fullName evidence="2">Uncharacterized protein</fullName>
    </submittedName>
</protein>
<name>A0A2P2MXN6_RHIMU</name>
<keyword evidence="1" id="KW-1133">Transmembrane helix</keyword>
<sequence>MVGFLVFKIQFHLLFSKFLSFVACILKLYCGTLRNRGTYFIVAERGIDIHFVFFLLLNFSWS</sequence>
<feature type="transmembrane region" description="Helical" evidence="1">
    <location>
        <begin position="12"/>
        <end position="30"/>
    </location>
</feature>